<dbReference type="eggNOG" id="ENOG502ZG4Y">
    <property type="taxonomic scope" value="Bacteria"/>
</dbReference>
<organism evidence="2 3">
    <name type="scientific">Leptospirillum ferrooxidans (strain C2-3)</name>
    <dbReference type="NCBI Taxonomy" id="1162668"/>
    <lineage>
        <taxon>Bacteria</taxon>
        <taxon>Pseudomonadati</taxon>
        <taxon>Nitrospirota</taxon>
        <taxon>Nitrospiria</taxon>
        <taxon>Nitrospirales</taxon>
        <taxon>Nitrospiraceae</taxon>
        <taxon>Leptospirillum</taxon>
    </lineage>
</organism>
<accession>I0ILC7</accession>
<keyword evidence="3" id="KW-1185">Reference proteome</keyword>
<dbReference type="STRING" id="1162668.LFE_0354"/>
<evidence type="ECO:0000313" key="3">
    <source>
        <dbReference type="Proteomes" id="UP000007382"/>
    </source>
</evidence>
<evidence type="ECO:0000313" key="2">
    <source>
        <dbReference type="EMBL" id="BAM06076.1"/>
    </source>
</evidence>
<gene>
    <name evidence="2" type="ordered locus">LFE_0354</name>
</gene>
<dbReference type="InterPro" id="IPR025285">
    <property type="entry name" value="DUF4145"/>
</dbReference>
<reference evidence="2 3" key="1">
    <citation type="journal article" date="2012" name="J. Bacteriol.">
        <title>Complete Genome Sequence of Leptospirillum ferrooxidans Strain C2-3, Isolated from a Fresh Volcanic Ash Deposit on the Island of Miyake, Japan.</title>
        <authorList>
            <person name="Fujimura R."/>
            <person name="Sato Y."/>
            <person name="Nishizawa T."/>
            <person name="Oshima K."/>
            <person name="Kim S.-W."/>
            <person name="Hattori M."/>
            <person name="Kamijo T."/>
            <person name="Ohta H."/>
        </authorList>
    </citation>
    <scope>NUCLEOTIDE SEQUENCE [LARGE SCALE GENOMIC DNA]</scope>
    <source>
        <strain evidence="2 3">C2-3</strain>
    </source>
</reference>
<reference evidence="3" key="2">
    <citation type="submission" date="2012-03" db="EMBL/GenBank/DDBJ databases">
        <title>The complete genome sequence of the pioneer microbe on fresh volcanic deposit, Leptospirillum ferrooxidans strain C2-3.</title>
        <authorList>
            <person name="Fujimura R."/>
            <person name="Sato Y."/>
            <person name="Nishizawa T."/>
            <person name="Nanba K."/>
            <person name="Oshima K."/>
            <person name="Hattori M."/>
            <person name="Kamijo T."/>
            <person name="Ohta H."/>
        </authorList>
    </citation>
    <scope>NUCLEOTIDE SEQUENCE [LARGE SCALE GENOMIC DNA]</scope>
    <source>
        <strain evidence="3">C2-3</strain>
    </source>
</reference>
<dbReference type="AlphaFoldDB" id="I0ILC7"/>
<feature type="domain" description="DUF4145" evidence="1">
    <location>
        <begin position="95"/>
        <end position="172"/>
    </location>
</feature>
<name>I0ILC7_LEPFC</name>
<dbReference type="HOGENOM" id="CLU_090926_0_0_0"/>
<protein>
    <recommendedName>
        <fullName evidence="1">DUF4145 domain-containing protein</fullName>
    </recommendedName>
</protein>
<dbReference type="RefSeq" id="WP_014448569.1">
    <property type="nucleotide sequence ID" value="NC_017094.1"/>
</dbReference>
<dbReference type="EMBL" id="AP012342">
    <property type="protein sequence ID" value="BAM06076.1"/>
    <property type="molecule type" value="Genomic_DNA"/>
</dbReference>
<sequence>METPYKEPEFNKSAFNCPFCGAYAQFKWVQLAIGYQGGYREEIGGHAAAKCSHCDKWTLWASGEGYEVTLVFPKKLISPLPSPDMPAECLEDFGEARRVCPDSPRSAAALLRLIVGKLCKSFGESGENINEDIKRLVKNGLDPGIQKALDIVRVTGNHAIHPGEMNVEDNPEVATKLFHLVNMIVQEMITKPNELKELYEKLPERDRNNIQKRDNK</sequence>
<dbReference type="Pfam" id="PF13643">
    <property type="entry name" value="DUF4145"/>
    <property type="match status" value="1"/>
</dbReference>
<dbReference type="OrthoDB" id="9808624at2"/>
<dbReference type="Proteomes" id="UP000007382">
    <property type="component" value="Chromosome"/>
</dbReference>
<dbReference type="KEGG" id="lfc:LFE_0354"/>
<evidence type="ECO:0000259" key="1">
    <source>
        <dbReference type="Pfam" id="PF13643"/>
    </source>
</evidence>
<proteinExistence type="predicted"/>